<dbReference type="NCBIfam" id="TIGR00945">
    <property type="entry name" value="tatC"/>
    <property type="match status" value="1"/>
</dbReference>
<dbReference type="OrthoDB" id="9777044at2"/>
<comment type="caution">
    <text evidence="8">The sequence shown here is derived from an EMBL/GenBank/DDBJ whole genome shotgun (WGS) entry which is preliminary data.</text>
</comment>
<proteinExistence type="inferred from homology"/>
<dbReference type="PRINTS" id="PR01840">
    <property type="entry name" value="TATCFAMILY"/>
</dbReference>
<accession>A0A372GG87</accession>
<evidence type="ECO:0000256" key="1">
    <source>
        <dbReference type="ARBA" id="ARBA00004141"/>
    </source>
</evidence>
<keyword evidence="2 7" id="KW-0812">Transmembrane</keyword>
<comment type="subunit">
    <text evidence="7">The Tat system comprises two distinct complexes: a TatABC complex, containing multiple copies of TatA, TatB and TatC subunits, and a separate TatA complex, containing only TatA subunits. Substrates initially bind to the TatABC complex, which probably triggers association of the separate TatA complex to form the active translocon.</text>
</comment>
<gene>
    <name evidence="7 8" type="primary">tatC</name>
    <name evidence="8" type="ORF">D0T12_17260</name>
</gene>
<dbReference type="EMBL" id="QVNQ01000005">
    <property type="protein sequence ID" value="RFS84381.1"/>
    <property type="molecule type" value="Genomic_DNA"/>
</dbReference>
<evidence type="ECO:0000256" key="5">
    <source>
        <dbReference type="ARBA" id="ARBA00023010"/>
    </source>
</evidence>
<dbReference type="PANTHER" id="PTHR30371">
    <property type="entry name" value="SEC-INDEPENDENT PROTEIN TRANSLOCASE PROTEIN TATC"/>
    <property type="match status" value="1"/>
</dbReference>
<keyword evidence="9" id="KW-1185">Reference proteome</keyword>
<evidence type="ECO:0000256" key="2">
    <source>
        <dbReference type="ARBA" id="ARBA00022692"/>
    </source>
</evidence>
<keyword evidence="7" id="KW-1003">Cell membrane</keyword>
<evidence type="ECO:0000256" key="3">
    <source>
        <dbReference type="ARBA" id="ARBA00022927"/>
    </source>
</evidence>
<sequence length="286" mass="31886">MKLSRSAAAPDGRMPLMEHLRELRSRLIKAILGLVLGAIVGWIVFTPVWEFMTQPYTRLPTEHCLNNKCDLVVHGIFEGFFVHLKVALMVGAVLSSPVWLYQIWAFVAPGLYNKERRWTYTFMAAAVPLFLLGAALAYLTMDKGLEILIGLAPGDTTVLIGVKDYLSYAQAMLFIFGLTFELPLFVVMLNVVGILTHARIRKSRRLLIFGVFVFAAVATPSQDPFTMLALALPTIVLFEIAEVIAYFHDRRRAREPDPYADLSDDEASPLNLDAVDAALEKGDRAV</sequence>
<comment type="similarity">
    <text evidence="7">Belongs to the TatC family.</text>
</comment>
<dbReference type="GO" id="GO:0043953">
    <property type="term" value="P:protein transport by the Tat complex"/>
    <property type="evidence" value="ECO:0007669"/>
    <property type="project" value="UniProtKB-UniRule"/>
</dbReference>
<evidence type="ECO:0000256" key="4">
    <source>
        <dbReference type="ARBA" id="ARBA00022989"/>
    </source>
</evidence>
<keyword evidence="5 7" id="KW-0811">Translocation</keyword>
<keyword evidence="4 7" id="KW-1133">Transmembrane helix</keyword>
<dbReference type="PANTHER" id="PTHR30371:SF0">
    <property type="entry name" value="SEC-INDEPENDENT PROTEIN TRANSLOCASE PROTEIN TATC, CHLOROPLASTIC-RELATED"/>
    <property type="match status" value="1"/>
</dbReference>
<feature type="transmembrane region" description="Helical" evidence="7">
    <location>
        <begin position="86"/>
        <end position="108"/>
    </location>
</feature>
<evidence type="ECO:0000256" key="6">
    <source>
        <dbReference type="ARBA" id="ARBA00023136"/>
    </source>
</evidence>
<feature type="transmembrane region" description="Helical" evidence="7">
    <location>
        <begin position="120"/>
        <end position="141"/>
    </location>
</feature>
<dbReference type="InterPro" id="IPR002033">
    <property type="entry name" value="TatC"/>
</dbReference>
<keyword evidence="7" id="KW-0813">Transport</keyword>
<feature type="transmembrane region" description="Helical" evidence="7">
    <location>
        <begin position="27"/>
        <end position="49"/>
    </location>
</feature>
<dbReference type="Proteomes" id="UP000262882">
    <property type="component" value="Unassembled WGS sequence"/>
</dbReference>
<dbReference type="AlphaFoldDB" id="A0A372GG87"/>
<dbReference type="GO" id="GO:0009977">
    <property type="term" value="F:proton motive force dependent protein transmembrane transporter activity"/>
    <property type="evidence" value="ECO:0007669"/>
    <property type="project" value="TreeGrafter"/>
</dbReference>
<dbReference type="RefSeq" id="WP_117401068.1">
    <property type="nucleotide sequence ID" value="NZ_QVNQ01000005.1"/>
</dbReference>
<organism evidence="8 9">
    <name type="scientific">Actinomadura spongiicola</name>
    <dbReference type="NCBI Taxonomy" id="2303421"/>
    <lineage>
        <taxon>Bacteria</taxon>
        <taxon>Bacillati</taxon>
        <taxon>Actinomycetota</taxon>
        <taxon>Actinomycetes</taxon>
        <taxon>Streptosporangiales</taxon>
        <taxon>Thermomonosporaceae</taxon>
        <taxon>Actinomadura</taxon>
    </lineage>
</organism>
<evidence type="ECO:0000256" key="7">
    <source>
        <dbReference type="HAMAP-Rule" id="MF_00902"/>
    </source>
</evidence>
<feature type="transmembrane region" description="Helical" evidence="7">
    <location>
        <begin position="228"/>
        <end position="247"/>
    </location>
</feature>
<name>A0A372GG87_9ACTN</name>
<dbReference type="GO" id="GO:0065002">
    <property type="term" value="P:intracellular protein transmembrane transport"/>
    <property type="evidence" value="ECO:0007669"/>
    <property type="project" value="TreeGrafter"/>
</dbReference>
<reference evidence="8 9" key="1">
    <citation type="submission" date="2018-08" db="EMBL/GenBank/DDBJ databases">
        <title>Actinomadura spongicola sp. nov., isolated from marine sponge Leucetta chagosensis.</title>
        <authorList>
            <person name="Li L."/>
            <person name="Lin H.W."/>
        </authorList>
    </citation>
    <scope>NUCLEOTIDE SEQUENCE [LARGE SCALE GENOMIC DNA]</scope>
    <source>
        <strain evidence="8 9">LHW52907</strain>
    </source>
</reference>
<keyword evidence="6 7" id="KW-0472">Membrane</keyword>
<comment type="function">
    <text evidence="7">Part of the twin-arginine translocation (Tat) system that transports large folded proteins containing a characteristic twin-arginine motif in their signal peptide across membranes. Together with TatB, TatC is part of a receptor directly interacting with Tat signal peptides.</text>
</comment>
<protein>
    <recommendedName>
        <fullName evidence="7">Sec-independent protein translocase protein TatC</fullName>
    </recommendedName>
</protein>
<dbReference type="Pfam" id="PF00902">
    <property type="entry name" value="TatC"/>
    <property type="match status" value="1"/>
</dbReference>
<dbReference type="GO" id="GO:0033281">
    <property type="term" value="C:TAT protein transport complex"/>
    <property type="evidence" value="ECO:0007669"/>
    <property type="project" value="UniProtKB-UniRule"/>
</dbReference>
<evidence type="ECO:0000313" key="8">
    <source>
        <dbReference type="EMBL" id="RFS84381.1"/>
    </source>
</evidence>
<feature type="transmembrane region" description="Helical" evidence="7">
    <location>
        <begin position="206"/>
        <end position="222"/>
    </location>
</feature>
<comment type="subcellular location">
    <subcellularLocation>
        <location evidence="7">Cell membrane</location>
        <topology evidence="7">Multi-pass membrane protein</topology>
    </subcellularLocation>
    <subcellularLocation>
        <location evidence="1">Membrane</location>
        <topology evidence="1">Multi-pass membrane protein</topology>
    </subcellularLocation>
</comment>
<keyword evidence="3 7" id="KW-0653">Protein transport</keyword>
<dbReference type="HAMAP" id="MF_00902">
    <property type="entry name" value="TatC"/>
    <property type="match status" value="1"/>
</dbReference>
<evidence type="ECO:0000313" key="9">
    <source>
        <dbReference type="Proteomes" id="UP000262882"/>
    </source>
</evidence>
<feature type="transmembrane region" description="Helical" evidence="7">
    <location>
        <begin position="171"/>
        <end position="194"/>
    </location>
</feature>